<dbReference type="AlphaFoldDB" id="A0A1W1VUX2"/>
<organism evidence="2 3">
    <name type="scientific">Deinococcus hopiensis KR-140</name>
    <dbReference type="NCBI Taxonomy" id="695939"/>
    <lineage>
        <taxon>Bacteria</taxon>
        <taxon>Thermotogati</taxon>
        <taxon>Deinococcota</taxon>
        <taxon>Deinococci</taxon>
        <taxon>Deinococcales</taxon>
        <taxon>Deinococcaceae</taxon>
        <taxon>Deinococcus</taxon>
    </lineage>
</organism>
<dbReference type="PANTHER" id="PTHR33164:SF101">
    <property type="entry name" value="TRANSCRIPTIONAL REPRESSOR MPRA"/>
    <property type="match status" value="1"/>
</dbReference>
<keyword evidence="2" id="KW-0238">DNA-binding</keyword>
<dbReference type="InterPro" id="IPR036390">
    <property type="entry name" value="WH_DNA-bd_sf"/>
</dbReference>
<dbReference type="InterPro" id="IPR036388">
    <property type="entry name" value="WH-like_DNA-bd_sf"/>
</dbReference>
<dbReference type="GO" id="GO:0003700">
    <property type="term" value="F:DNA-binding transcription factor activity"/>
    <property type="evidence" value="ECO:0007669"/>
    <property type="project" value="InterPro"/>
</dbReference>
<dbReference type="SUPFAM" id="SSF46785">
    <property type="entry name" value="Winged helix' DNA-binding domain"/>
    <property type="match status" value="1"/>
</dbReference>
<dbReference type="GO" id="GO:0006950">
    <property type="term" value="P:response to stress"/>
    <property type="evidence" value="ECO:0007669"/>
    <property type="project" value="TreeGrafter"/>
</dbReference>
<dbReference type="OrthoDB" id="67994at2"/>
<dbReference type="RefSeq" id="WP_084051212.1">
    <property type="nucleotide sequence ID" value="NZ_FWWU01000010.1"/>
</dbReference>
<dbReference type="Gene3D" id="1.10.10.10">
    <property type="entry name" value="Winged helix-like DNA-binding domain superfamily/Winged helix DNA-binding domain"/>
    <property type="match status" value="1"/>
</dbReference>
<dbReference type="EMBL" id="FWWU01000010">
    <property type="protein sequence ID" value="SMB97177.1"/>
    <property type="molecule type" value="Genomic_DNA"/>
</dbReference>
<dbReference type="Pfam" id="PF01047">
    <property type="entry name" value="MarR"/>
    <property type="match status" value="1"/>
</dbReference>
<reference evidence="2 3" key="1">
    <citation type="submission" date="2017-04" db="EMBL/GenBank/DDBJ databases">
        <authorList>
            <person name="Afonso C.L."/>
            <person name="Miller P.J."/>
            <person name="Scott M.A."/>
            <person name="Spackman E."/>
            <person name="Goraichik I."/>
            <person name="Dimitrov K.M."/>
            <person name="Suarez D.L."/>
            <person name="Swayne D.E."/>
        </authorList>
    </citation>
    <scope>NUCLEOTIDE SEQUENCE [LARGE SCALE GENOMIC DNA]</scope>
    <source>
        <strain evidence="2 3">KR-140</strain>
    </source>
</reference>
<name>A0A1W1VUX2_9DEIO</name>
<evidence type="ECO:0000259" key="1">
    <source>
        <dbReference type="PROSITE" id="PS50995"/>
    </source>
</evidence>
<dbReference type="SMART" id="SM00347">
    <property type="entry name" value="HTH_MARR"/>
    <property type="match status" value="1"/>
</dbReference>
<dbReference type="STRING" id="695939.SAMN00790413_06389"/>
<dbReference type="PANTHER" id="PTHR33164">
    <property type="entry name" value="TRANSCRIPTIONAL REGULATOR, MARR FAMILY"/>
    <property type="match status" value="1"/>
</dbReference>
<evidence type="ECO:0000313" key="3">
    <source>
        <dbReference type="Proteomes" id="UP000192582"/>
    </source>
</evidence>
<sequence>MGASLRDEIKQHRPFRSLEEEAGLNLLRTTRLLLDRSEAFYREHGLTPTQYNVLRILRGAGDGGLGRNEIRERLLDRMPDVTRLLDKMEDMGLVKRLRSTTDRRCVPTTLTDKGRDLVNALDDPVAAMQREQFGHLTPGQLHSLIETLTLIRARLPQE</sequence>
<gene>
    <name evidence="2" type="ORF">SAMN00790413_06389</name>
</gene>
<evidence type="ECO:0000313" key="2">
    <source>
        <dbReference type="EMBL" id="SMB97177.1"/>
    </source>
</evidence>
<protein>
    <submittedName>
        <fullName evidence="2">DNA-binding transcriptional regulator, MarR family</fullName>
    </submittedName>
</protein>
<dbReference type="InterPro" id="IPR039422">
    <property type="entry name" value="MarR/SlyA-like"/>
</dbReference>
<dbReference type="Proteomes" id="UP000192582">
    <property type="component" value="Unassembled WGS sequence"/>
</dbReference>
<accession>A0A1W1VUX2</accession>
<dbReference type="GO" id="GO:0003677">
    <property type="term" value="F:DNA binding"/>
    <property type="evidence" value="ECO:0007669"/>
    <property type="project" value="UniProtKB-KW"/>
</dbReference>
<keyword evidence="3" id="KW-1185">Reference proteome</keyword>
<dbReference type="PROSITE" id="PS50995">
    <property type="entry name" value="HTH_MARR_2"/>
    <property type="match status" value="1"/>
</dbReference>
<proteinExistence type="predicted"/>
<dbReference type="InterPro" id="IPR000835">
    <property type="entry name" value="HTH_MarR-typ"/>
</dbReference>
<feature type="domain" description="HTH marR-type" evidence="1">
    <location>
        <begin position="19"/>
        <end position="153"/>
    </location>
</feature>
<dbReference type="PRINTS" id="PR00598">
    <property type="entry name" value="HTHMARR"/>
</dbReference>